<protein>
    <submittedName>
        <fullName evidence="1">Uncharacterized protein</fullName>
    </submittedName>
</protein>
<organism evidence="1 2">
    <name type="scientific">Actinacidiphila alni</name>
    <dbReference type="NCBI Taxonomy" id="380248"/>
    <lineage>
        <taxon>Bacteria</taxon>
        <taxon>Bacillati</taxon>
        <taxon>Actinomycetota</taxon>
        <taxon>Actinomycetes</taxon>
        <taxon>Kitasatosporales</taxon>
        <taxon>Streptomycetaceae</taxon>
        <taxon>Actinacidiphila</taxon>
    </lineage>
</organism>
<dbReference type="OrthoDB" id="4087444at2"/>
<name>A0A1I2G9G5_9ACTN</name>
<dbReference type="STRING" id="380248.SAMN05216251_108316"/>
<dbReference type="Proteomes" id="UP000199323">
    <property type="component" value="Unassembled WGS sequence"/>
</dbReference>
<evidence type="ECO:0000313" key="1">
    <source>
        <dbReference type="EMBL" id="SFF13376.1"/>
    </source>
</evidence>
<keyword evidence="2" id="KW-1185">Reference proteome</keyword>
<dbReference type="RefSeq" id="WP_093714273.1">
    <property type="nucleotide sequence ID" value="NZ_FONG01000008.1"/>
</dbReference>
<evidence type="ECO:0000313" key="2">
    <source>
        <dbReference type="Proteomes" id="UP000199323"/>
    </source>
</evidence>
<gene>
    <name evidence="1" type="ORF">SAMN05216251_108316</name>
</gene>
<reference evidence="1 2" key="1">
    <citation type="submission" date="2016-10" db="EMBL/GenBank/DDBJ databases">
        <authorList>
            <person name="de Groot N.N."/>
        </authorList>
    </citation>
    <scope>NUCLEOTIDE SEQUENCE [LARGE SCALE GENOMIC DNA]</scope>
    <source>
        <strain evidence="1 2">CGMCC 4.3510</strain>
    </source>
</reference>
<accession>A0A1I2G9G5</accession>
<proteinExistence type="predicted"/>
<dbReference type="EMBL" id="FONG01000008">
    <property type="protein sequence ID" value="SFF13376.1"/>
    <property type="molecule type" value="Genomic_DNA"/>
</dbReference>
<dbReference type="AlphaFoldDB" id="A0A1I2G9G5"/>
<sequence length="193" mass="20685">MSARLDAGAVDHARWVRVPPAGFPDVAAYARVMAEAHAGPGEAGELAEVLAYGMERYPRVYPGYGLHFHLEGPRGIPLAVYSAEFDLEGGEADADEELRALTHADADYAVEPPVVEEFGGGRLGTGIRVLRYFVDPDDGDGGDDGITVGLRYAWRVPEHGADVLVLTAAPDPARVLRAMDDIDAFARALRFAP</sequence>